<protein>
    <submittedName>
        <fullName evidence="2">FRG domain-containing protein</fullName>
    </submittedName>
</protein>
<gene>
    <name evidence="2" type="ORF">QC825_00850</name>
</gene>
<sequence>MYNLIIKYNHEIKCGFIDIDKSRFLEYTEEKLVEKYKNLNESDILSLRDYPCLIASEGAGSKFYVVKIESIERNYSFFRVSYEVLSGLNYDLVESISDVLDIKFRGGEVYRTHWALKSVDLKKVQAVQDAISDFSDDLIDNEFGEDLEVYLDKIESLSDFIEFLSKLESSKDYEWYFRGQASSGYQLTPSLFRVNEESILNKEKEYELCNEILIANHKDFEKDGCAFDKLVRMQHYSLPTRLLDITSNPLVALYFACSEVEDSAGEVFVFKVLNNEVKYPESDSVSCISNLYNLRFLEKEKIVASIDDSESSSGVDVANILDRLAGFVKHEKPFFENRIKSDNLNKIFFVKPRMSDSRIIAQSGAFFIFGENAFLEGTENFSIRKICIKGKDKNKIIKQLDKVGINEKFLFPYIERTSKYLKEKHTGPVRRE</sequence>
<evidence type="ECO:0000313" key="3">
    <source>
        <dbReference type="Proteomes" id="UP001269375"/>
    </source>
</evidence>
<dbReference type="Proteomes" id="UP001269375">
    <property type="component" value="Unassembled WGS sequence"/>
</dbReference>
<dbReference type="Pfam" id="PF08867">
    <property type="entry name" value="FRG"/>
    <property type="match status" value="1"/>
</dbReference>
<accession>A0ABU1GRG8</accession>
<proteinExistence type="predicted"/>
<dbReference type="InterPro" id="IPR014966">
    <property type="entry name" value="FRG-dom"/>
</dbReference>
<keyword evidence="3" id="KW-1185">Reference proteome</keyword>
<evidence type="ECO:0000259" key="1">
    <source>
        <dbReference type="SMART" id="SM00901"/>
    </source>
</evidence>
<evidence type="ECO:0000313" key="2">
    <source>
        <dbReference type="EMBL" id="MDR5894616.1"/>
    </source>
</evidence>
<dbReference type="EMBL" id="JARWAO010000001">
    <property type="protein sequence ID" value="MDR5894616.1"/>
    <property type="molecule type" value="Genomic_DNA"/>
</dbReference>
<comment type="caution">
    <text evidence="2">The sequence shown here is derived from an EMBL/GenBank/DDBJ whole genome shotgun (WGS) entry which is preliminary data.</text>
</comment>
<reference evidence="2 3" key="1">
    <citation type="submission" date="2023-04" db="EMBL/GenBank/DDBJ databases">
        <title>A long-awaited taxogenomic arrangement of the family Halomonadaceae.</title>
        <authorList>
            <person name="De La Haba R."/>
            <person name="Chuvochina M."/>
            <person name="Wittouck S."/>
            <person name="Arahal D.R."/>
            <person name="Sanchez-Porro C."/>
            <person name="Hugenholtz P."/>
            <person name="Ventosa A."/>
        </authorList>
    </citation>
    <scope>NUCLEOTIDE SEQUENCE [LARGE SCALE GENOMIC DNA]</scope>
    <source>
        <strain evidence="2 3">DSM 22428</strain>
    </source>
</reference>
<dbReference type="RefSeq" id="WP_251593261.1">
    <property type="nucleotide sequence ID" value="NZ_JAMLJI010000002.1"/>
</dbReference>
<dbReference type="SMART" id="SM00901">
    <property type="entry name" value="FRG"/>
    <property type="match status" value="1"/>
</dbReference>
<organism evidence="2 3">
    <name type="scientific">Larsenimonas suaedae</name>
    <dbReference type="NCBI Taxonomy" id="1851019"/>
    <lineage>
        <taxon>Bacteria</taxon>
        <taxon>Pseudomonadati</taxon>
        <taxon>Pseudomonadota</taxon>
        <taxon>Gammaproteobacteria</taxon>
        <taxon>Oceanospirillales</taxon>
        <taxon>Halomonadaceae</taxon>
        <taxon>Larsenimonas</taxon>
    </lineage>
</organism>
<feature type="domain" description="FRG" evidence="1">
    <location>
        <begin position="171"/>
        <end position="268"/>
    </location>
</feature>
<name>A0ABU1GRG8_9GAMM</name>